<organism evidence="1 2">
    <name type="scientific">Candidatus Protochlamydia amoebophila</name>
    <dbReference type="NCBI Taxonomy" id="362787"/>
    <lineage>
        <taxon>Bacteria</taxon>
        <taxon>Pseudomonadati</taxon>
        <taxon>Chlamydiota</taxon>
        <taxon>Chlamydiia</taxon>
        <taxon>Parachlamydiales</taxon>
        <taxon>Parachlamydiaceae</taxon>
        <taxon>Candidatus Protochlamydia</taxon>
    </lineage>
</organism>
<protein>
    <submittedName>
        <fullName evidence="1">Uncharacterized protein</fullName>
    </submittedName>
</protein>
<proteinExistence type="predicted"/>
<reference evidence="1 2" key="1">
    <citation type="journal article" date="2014" name="Mol. Biol. Evol.">
        <title>Massive expansion of Ubiquitination-related gene families within the Chlamydiae.</title>
        <authorList>
            <person name="Domman D."/>
            <person name="Collingro A."/>
            <person name="Lagkouvardos I."/>
            <person name="Gehre L."/>
            <person name="Weinmaier T."/>
            <person name="Rattei T."/>
            <person name="Subtil A."/>
            <person name="Horn M."/>
        </authorList>
    </citation>
    <scope>NUCLEOTIDE SEQUENCE [LARGE SCALE GENOMIC DNA]</scope>
    <source>
        <strain evidence="1 2">EI2</strain>
    </source>
</reference>
<gene>
    <name evidence="1" type="ORF">DB44_HE00020</name>
</gene>
<feature type="non-terminal residue" evidence="1">
    <location>
        <position position="1"/>
    </location>
</feature>
<sequence>NNDPDRQTMRIHGKMQFCIEPPFVRLMICDSNRQLKALPI</sequence>
<evidence type="ECO:0000313" key="1">
    <source>
        <dbReference type="EMBL" id="KIC70651.1"/>
    </source>
</evidence>
<comment type="caution">
    <text evidence="1">The sequence shown here is derived from an EMBL/GenBank/DDBJ whole genome shotgun (WGS) entry which is preliminary data.</text>
</comment>
<evidence type="ECO:0000313" key="2">
    <source>
        <dbReference type="Proteomes" id="UP000031465"/>
    </source>
</evidence>
<dbReference type="AlphaFoldDB" id="A0A0C1JJA7"/>
<dbReference type="Proteomes" id="UP000031465">
    <property type="component" value="Unassembled WGS sequence"/>
</dbReference>
<dbReference type="EMBL" id="JSAN01000173">
    <property type="protein sequence ID" value="KIC70651.1"/>
    <property type="molecule type" value="Genomic_DNA"/>
</dbReference>
<name>A0A0C1JJA7_9BACT</name>
<accession>A0A0C1JJA7</accession>